<dbReference type="STRING" id="1867952.MTBPR1_30191"/>
<keyword evidence="3" id="KW-1185">Reference proteome</keyword>
<name>A0A1C3RHR9_9PROT</name>
<evidence type="ECO:0000313" key="3">
    <source>
        <dbReference type="Proteomes" id="UP000231658"/>
    </source>
</evidence>
<feature type="signal peptide" evidence="1">
    <location>
        <begin position="1"/>
        <end position="24"/>
    </location>
</feature>
<keyword evidence="1" id="KW-0732">Signal</keyword>
<reference evidence="2 3" key="1">
    <citation type="submission" date="2016-07" db="EMBL/GenBank/DDBJ databases">
        <authorList>
            <person name="Lefevre C.T."/>
        </authorList>
    </citation>
    <scope>NUCLEOTIDE SEQUENCE [LARGE SCALE GENOMIC DNA]</scope>
    <source>
        <strain evidence="2">PR1</strain>
    </source>
</reference>
<accession>A0A1C3RHR9</accession>
<evidence type="ECO:0008006" key="4">
    <source>
        <dbReference type="Google" id="ProtNLM"/>
    </source>
</evidence>
<feature type="chain" id="PRO_5008680782" description="Flagellar assembly protein T N-terminal domain-containing protein" evidence="1">
    <location>
        <begin position="25"/>
        <end position="368"/>
    </location>
</feature>
<organism evidence="2 3">
    <name type="scientific">Candidatus Terasakiella magnetica</name>
    <dbReference type="NCBI Taxonomy" id="1867952"/>
    <lineage>
        <taxon>Bacteria</taxon>
        <taxon>Pseudomonadati</taxon>
        <taxon>Pseudomonadota</taxon>
        <taxon>Alphaproteobacteria</taxon>
        <taxon>Rhodospirillales</taxon>
        <taxon>Terasakiellaceae</taxon>
        <taxon>Terasakiella</taxon>
    </lineage>
</organism>
<dbReference type="Gene3D" id="3.30.1660.40">
    <property type="entry name" value="FlgT, N-terminal domain"/>
    <property type="match status" value="1"/>
</dbReference>
<proteinExistence type="predicted"/>
<protein>
    <recommendedName>
        <fullName evidence="4">Flagellar assembly protein T N-terminal domain-containing protein</fullName>
    </recommendedName>
</protein>
<dbReference type="InterPro" id="IPR038180">
    <property type="entry name" value="FlgT_N_sf"/>
</dbReference>
<evidence type="ECO:0000313" key="2">
    <source>
        <dbReference type="EMBL" id="SCA56821.1"/>
    </source>
</evidence>
<dbReference type="EMBL" id="FLYE01000023">
    <property type="protein sequence ID" value="SCA56821.1"/>
    <property type="molecule type" value="Genomic_DNA"/>
</dbReference>
<gene>
    <name evidence="2" type="ORF">MTBPR1_30191</name>
</gene>
<dbReference type="OrthoDB" id="5445422at2"/>
<evidence type="ECO:0000256" key="1">
    <source>
        <dbReference type="SAM" id="SignalP"/>
    </source>
</evidence>
<sequence length="368" mass="42181">MKRSLILLSALLITSFMSLSSAHALQVSAQGSNQRQALNNALRQAVEMTLGTEIENNTLVENFQVVRQQILSHTKGFVRSYKILDKKVDPSGMVEVTIEAEVDEQSLKDSSIALSTLMKMAAHPRVLVAPIDEDFDSLSSLSDDFHLLSEAVESTLREDFRFETLDFEATRLKAKDKYRYTDRKNNLKRARRNKVDFIIFVEVIKARNHPYKLRLESVEVATNRSLAKEEVGFAMSDWTRDEKSNHAAIINQAKDHIYGPSAQVAAALIENIRKEVYEEGQRYRLSFQRFDEKTIKFLETDLSALSGYVRHKLDVQKKKALSLSYWSLLKPGTLNQEISALLKAQDISFDFRLEGRTLKYRYDDPMFE</sequence>
<dbReference type="RefSeq" id="WP_069188888.1">
    <property type="nucleotide sequence ID" value="NZ_FLYE01000023.1"/>
</dbReference>
<dbReference type="Proteomes" id="UP000231658">
    <property type="component" value="Unassembled WGS sequence"/>
</dbReference>
<dbReference type="AlphaFoldDB" id="A0A1C3RHR9"/>